<evidence type="ECO:0000256" key="4">
    <source>
        <dbReference type="ARBA" id="ARBA00022692"/>
    </source>
</evidence>
<keyword evidence="11" id="KW-0675">Receptor</keyword>
<keyword evidence="2" id="KW-0433">Leucine-rich repeat</keyword>
<evidence type="ECO:0000256" key="10">
    <source>
        <dbReference type="ARBA" id="ARBA00023136"/>
    </source>
</evidence>
<dbReference type="Gene3D" id="3.30.200.20">
    <property type="entry name" value="Phosphorylase Kinase, domain 1"/>
    <property type="match status" value="1"/>
</dbReference>
<dbReference type="FunFam" id="1.10.510.10:FF:000388">
    <property type="entry name" value="Leucine-rich repeat receptor-like tyrosine-protein kinase PXC3"/>
    <property type="match status" value="1"/>
</dbReference>
<dbReference type="PANTHER" id="PTHR48056:SF17">
    <property type="entry name" value="LEUCINE-RICH REPEAT RECEPTOR PROTEIN KINASE EMS1"/>
    <property type="match status" value="1"/>
</dbReference>
<dbReference type="InterPro" id="IPR000719">
    <property type="entry name" value="Prot_kinase_dom"/>
</dbReference>
<gene>
    <name evidence="17" type="primary">LOC111024777</name>
</gene>
<dbReference type="Proteomes" id="UP000504603">
    <property type="component" value="Unplaced"/>
</dbReference>
<evidence type="ECO:0000256" key="8">
    <source>
        <dbReference type="ARBA" id="ARBA00022840"/>
    </source>
</evidence>
<evidence type="ECO:0000256" key="13">
    <source>
        <dbReference type="SAM" id="Phobius"/>
    </source>
</evidence>
<keyword evidence="4 13" id="KW-0812">Transmembrane</keyword>
<dbReference type="SUPFAM" id="SSF52047">
    <property type="entry name" value="RNI-like"/>
    <property type="match status" value="1"/>
</dbReference>
<evidence type="ECO:0000313" key="16">
    <source>
        <dbReference type="Proteomes" id="UP000504603"/>
    </source>
</evidence>
<sequence>MGCSGRILKPLFCLFFVSYFSAANSELPSAQHAAMVDLSRLLRLWDVNMEPNPCSWKGVLCDSDNSSVTNIFLSGSSLSSEEFLPVICQIDTLQALDLSRNHLSRIPEQFIKDCGGISGLRLLNFSSNRLVGSLPTFVGYKNLEILDLSFNSMNGTIGLQLNELVSLKCLNLSSNGFSGPVPTRIGRDKALEQLQLSRNRFQGTISEDIISYVNLTYIDLGANYLSGSLPLQIGDLSKLEFLILSANNLSGEVPESLSKISTLVRLAANQNNFAGKIPNGLTNYVKNLDLSYNNMSGSIPVDLLSKPQLETVDLTNNELVGPIPGDVSSSSNLVRLRLGSNMLNGTIPETFGNLQNLKYLELDNNQLTGLIPNGLGSCKNLLLLNLAQNNFWGRLPTQLGNLQGLQVMKLQSNNLSGEIPSEIMQLKELTVLNVGWNSLNGSIPPLISVLQKLINLNLQGNYLTGAIPNTIGDMSSLIELRLGTNRLTSPIPRMPRNLQIALNLSSNHFDGPIPRSFSLLVNLEVWDLSNNQFSGDIPEFLAQLLSLTALNLTNNQLSGIVPIFRSWVLLDTKGNPNLTNRTAIDTSPLSEKKRKPIIVAVVVVVVALFVSAALVMFIIFMSRRRNNRGNVMEFQEEDPPTTTIIQGKLLSLSVIHRSNIDFSEAMEAVSDPSNIEVKTRFSTYYKADMPCGSSYYVKKLKWDDKIFQLGSHHKFGKELEVLGRLSNSNIMTPLAYVLTIESAYLFFEYAPKGTLFDILHGSSGSVLDWSSRYSIAIGAAQGLAFLHGCASGPVLLLDLSSKNIFLKSLKEPQIGDIELCKVIDPSKSTGSLSTVAGSVGYIPPEYAYTMRVSPAGNVYSFGVILLELLTGKTAVSEGAELAKTVLANHSKQQQQKWELQILDKTISKTSSDVRSQMGAVLNVAASCVSPSPEARPKMKTVLRMLLNAR</sequence>
<dbReference type="GO" id="GO:0016020">
    <property type="term" value="C:membrane"/>
    <property type="evidence" value="ECO:0007669"/>
    <property type="project" value="UniProtKB-SubCell"/>
</dbReference>
<dbReference type="Pfam" id="PF00069">
    <property type="entry name" value="Pkinase"/>
    <property type="match status" value="1"/>
</dbReference>
<dbReference type="InterPro" id="IPR003591">
    <property type="entry name" value="Leu-rich_rpt_typical-subtyp"/>
</dbReference>
<evidence type="ECO:0000256" key="14">
    <source>
        <dbReference type="SAM" id="SignalP"/>
    </source>
</evidence>
<dbReference type="KEGG" id="mcha:111024777"/>
<feature type="domain" description="Protein kinase" evidence="15">
    <location>
        <begin position="670"/>
        <end position="949"/>
    </location>
</feature>
<dbReference type="GO" id="GO:0004672">
    <property type="term" value="F:protein kinase activity"/>
    <property type="evidence" value="ECO:0007669"/>
    <property type="project" value="InterPro"/>
</dbReference>
<dbReference type="OrthoDB" id="4062651at2759"/>
<protein>
    <submittedName>
        <fullName evidence="17">LRR receptor-like serine/threonine-protein kinase RCH1</fullName>
    </submittedName>
</protein>
<dbReference type="GeneID" id="111024777"/>
<feature type="chain" id="PRO_5026681512" evidence="14">
    <location>
        <begin position="26"/>
        <end position="949"/>
    </location>
</feature>
<dbReference type="Pfam" id="PF13855">
    <property type="entry name" value="LRR_8"/>
    <property type="match status" value="1"/>
</dbReference>
<comment type="subcellular location">
    <subcellularLocation>
        <location evidence="1">Membrane</location>
        <topology evidence="1">Single-pass type I membrane protein</topology>
    </subcellularLocation>
</comment>
<keyword evidence="7" id="KW-0547">Nucleotide-binding</keyword>
<evidence type="ECO:0000259" key="15">
    <source>
        <dbReference type="PROSITE" id="PS50011"/>
    </source>
</evidence>
<dbReference type="FunFam" id="3.80.10.10:FF:000095">
    <property type="entry name" value="LRR receptor-like serine/threonine-protein kinase GSO1"/>
    <property type="match status" value="1"/>
</dbReference>
<dbReference type="Gene3D" id="3.80.10.10">
    <property type="entry name" value="Ribonuclease Inhibitor"/>
    <property type="match status" value="3"/>
</dbReference>
<evidence type="ECO:0000256" key="3">
    <source>
        <dbReference type="ARBA" id="ARBA00022679"/>
    </source>
</evidence>
<keyword evidence="9 13" id="KW-1133">Transmembrane helix</keyword>
<evidence type="ECO:0000256" key="5">
    <source>
        <dbReference type="ARBA" id="ARBA00022729"/>
    </source>
</evidence>
<dbReference type="RefSeq" id="XP_022158245.1">
    <property type="nucleotide sequence ID" value="XM_022302553.1"/>
</dbReference>
<dbReference type="Pfam" id="PF00560">
    <property type="entry name" value="LRR_1"/>
    <property type="match status" value="3"/>
</dbReference>
<name>A0A6J1DVB0_MOMCH</name>
<keyword evidence="6" id="KW-0677">Repeat</keyword>
<feature type="signal peptide" evidence="14">
    <location>
        <begin position="1"/>
        <end position="25"/>
    </location>
</feature>
<keyword evidence="5 14" id="KW-0732">Signal</keyword>
<keyword evidence="12" id="KW-0325">Glycoprotein</keyword>
<dbReference type="PROSITE" id="PS50011">
    <property type="entry name" value="PROTEIN_KINASE_DOM"/>
    <property type="match status" value="1"/>
</dbReference>
<evidence type="ECO:0000256" key="6">
    <source>
        <dbReference type="ARBA" id="ARBA00022737"/>
    </source>
</evidence>
<dbReference type="PANTHER" id="PTHR48056">
    <property type="entry name" value="LRR RECEPTOR-LIKE SERINE/THREONINE-PROTEIN KINASE-RELATED"/>
    <property type="match status" value="1"/>
</dbReference>
<proteinExistence type="predicted"/>
<dbReference type="GO" id="GO:0033612">
    <property type="term" value="F:receptor serine/threonine kinase binding"/>
    <property type="evidence" value="ECO:0007669"/>
    <property type="project" value="TreeGrafter"/>
</dbReference>
<evidence type="ECO:0000256" key="12">
    <source>
        <dbReference type="ARBA" id="ARBA00023180"/>
    </source>
</evidence>
<dbReference type="Pfam" id="PF08263">
    <property type="entry name" value="LRRNT_2"/>
    <property type="match status" value="1"/>
</dbReference>
<keyword evidence="10 13" id="KW-0472">Membrane</keyword>
<keyword evidence="16" id="KW-1185">Reference proteome</keyword>
<dbReference type="FunFam" id="3.30.200.20:FF:000454">
    <property type="entry name" value="Leucine-rich repeat receptor-like tyrosine-protein kinase PXC3"/>
    <property type="match status" value="1"/>
</dbReference>
<dbReference type="FunFam" id="3.80.10.10:FF:000512">
    <property type="entry name" value="Leucine-rich repeat receptor-like serine/threonine-protein kinase BAM3"/>
    <property type="match status" value="1"/>
</dbReference>
<evidence type="ECO:0000313" key="17">
    <source>
        <dbReference type="RefSeq" id="XP_022158245.1"/>
    </source>
</evidence>
<keyword evidence="8" id="KW-0067">ATP-binding</keyword>
<dbReference type="InterPro" id="IPR032675">
    <property type="entry name" value="LRR_dom_sf"/>
</dbReference>
<evidence type="ECO:0000256" key="2">
    <source>
        <dbReference type="ARBA" id="ARBA00022614"/>
    </source>
</evidence>
<evidence type="ECO:0000256" key="1">
    <source>
        <dbReference type="ARBA" id="ARBA00004479"/>
    </source>
</evidence>
<evidence type="ECO:0000256" key="9">
    <source>
        <dbReference type="ARBA" id="ARBA00022989"/>
    </source>
</evidence>
<accession>A0A6J1DVB0</accession>
<dbReference type="SUPFAM" id="SSF56112">
    <property type="entry name" value="Protein kinase-like (PK-like)"/>
    <property type="match status" value="1"/>
</dbReference>
<feature type="transmembrane region" description="Helical" evidence="13">
    <location>
        <begin position="597"/>
        <end position="620"/>
    </location>
</feature>
<organism evidence="16 17">
    <name type="scientific">Momordica charantia</name>
    <name type="common">Bitter gourd</name>
    <name type="synonym">Balsam pear</name>
    <dbReference type="NCBI Taxonomy" id="3673"/>
    <lineage>
        <taxon>Eukaryota</taxon>
        <taxon>Viridiplantae</taxon>
        <taxon>Streptophyta</taxon>
        <taxon>Embryophyta</taxon>
        <taxon>Tracheophyta</taxon>
        <taxon>Spermatophyta</taxon>
        <taxon>Magnoliopsida</taxon>
        <taxon>eudicotyledons</taxon>
        <taxon>Gunneridae</taxon>
        <taxon>Pentapetalae</taxon>
        <taxon>rosids</taxon>
        <taxon>fabids</taxon>
        <taxon>Cucurbitales</taxon>
        <taxon>Cucurbitaceae</taxon>
        <taxon>Momordiceae</taxon>
        <taxon>Momordica</taxon>
    </lineage>
</organism>
<evidence type="ECO:0000256" key="11">
    <source>
        <dbReference type="ARBA" id="ARBA00023170"/>
    </source>
</evidence>
<dbReference type="InterPro" id="IPR001611">
    <property type="entry name" value="Leu-rich_rpt"/>
</dbReference>
<dbReference type="InterPro" id="IPR013210">
    <property type="entry name" value="LRR_N_plant-typ"/>
</dbReference>
<dbReference type="Gene3D" id="1.10.510.10">
    <property type="entry name" value="Transferase(Phosphotransferase) domain 1"/>
    <property type="match status" value="1"/>
</dbReference>
<dbReference type="InterPro" id="IPR050647">
    <property type="entry name" value="Plant_LRR-RLKs"/>
</dbReference>
<dbReference type="SUPFAM" id="SSF52058">
    <property type="entry name" value="L domain-like"/>
    <property type="match status" value="1"/>
</dbReference>
<dbReference type="InterPro" id="IPR011009">
    <property type="entry name" value="Kinase-like_dom_sf"/>
</dbReference>
<reference evidence="17" key="1">
    <citation type="submission" date="2025-08" db="UniProtKB">
        <authorList>
            <consortium name="RefSeq"/>
        </authorList>
    </citation>
    <scope>IDENTIFICATION</scope>
    <source>
        <strain evidence="17">OHB3-1</strain>
    </source>
</reference>
<dbReference type="SMART" id="SM00369">
    <property type="entry name" value="LRR_TYP"/>
    <property type="match status" value="7"/>
</dbReference>
<dbReference type="GO" id="GO:0005524">
    <property type="term" value="F:ATP binding"/>
    <property type="evidence" value="ECO:0007669"/>
    <property type="project" value="UniProtKB-KW"/>
</dbReference>
<keyword evidence="3" id="KW-0808">Transferase</keyword>
<evidence type="ECO:0000256" key="7">
    <source>
        <dbReference type="ARBA" id="ARBA00022741"/>
    </source>
</evidence>
<dbReference type="AlphaFoldDB" id="A0A6J1DVB0"/>